<evidence type="ECO:0000256" key="1">
    <source>
        <dbReference type="ARBA" id="ARBA00022604"/>
    </source>
</evidence>
<evidence type="ECO:0000256" key="2">
    <source>
        <dbReference type="ARBA" id="ARBA00024198"/>
    </source>
</evidence>
<dbReference type="EMBL" id="VEPZ02001590">
    <property type="protein sequence ID" value="KAE8666895.1"/>
    <property type="molecule type" value="Genomic_DNA"/>
</dbReference>
<dbReference type="PANTHER" id="PTHR34045:SF20">
    <property type="match status" value="1"/>
</dbReference>
<feature type="compositionally biased region" description="Polar residues" evidence="3">
    <location>
        <begin position="269"/>
        <end position="278"/>
    </location>
</feature>
<dbReference type="GO" id="GO:0009630">
    <property type="term" value="P:gravitropism"/>
    <property type="evidence" value="ECO:0007669"/>
    <property type="project" value="InterPro"/>
</dbReference>
<dbReference type="AlphaFoldDB" id="A0A6A2XIC4"/>
<dbReference type="InterPro" id="IPR044683">
    <property type="entry name" value="LAZY"/>
</dbReference>
<dbReference type="GO" id="GO:0040008">
    <property type="term" value="P:regulation of growth"/>
    <property type="evidence" value="ECO:0007669"/>
    <property type="project" value="InterPro"/>
</dbReference>
<organism evidence="4 5">
    <name type="scientific">Hibiscus syriacus</name>
    <name type="common">Rose of Sharon</name>
    <dbReference type="NCBI Taxonomy" id="106335"/>
    <lineage>
        <taxon>Eukaryota</taxon>
        <taxon>Viridiplantae</taxon>
        <taxon>Streptophyta</taxon>
        <taxon>Embryophyta</taxon>
        <taxon>Tracheophyta</taxon>
        <taxon>Spermatophyta</taxon>
        <taxon>Magnoliopsida</taxon>
        <taxon>eudicotyledons</taxon>
        <taxon>Gunneridae</taxon>
        <taxon>Pentapetalae</taxon>
        <taxon>rosids</taxon>
        <taxon>malvids</taxon>
        <taxon>Malvales</taxon>
        <taxon>Malvaceae</taxon>
        <taxon>Malvoideae</taxon>
        <taxon>Hibiscus</taxon>
    </lineage>
</organism>
<dbReference type="PANTHER" id="PTHR34045">
    <property type="entry name" value="OS03G0406300 PROTEIN"/>
    <property type="match status" value="1"/>
</dbReference>
<evidence type="ECO:0000313" key="5">
    <source>
        <dbReference type="Proteomes" id="UP000436088"/>
    </source>
</evidence>
<sequence>MSPTVFVHFLYRTVRLSSPFPIKIFSACLSAFTILISNMVILCTSSTDTTPYMFLSPTCLIFFVDHPRRRHLIDTSHQHPCKEEKLQKEFNLIFQEHVEPPPSSVDPEAPTEERVCGTGFSYDHCSTNLVHSRGKYVSLDNSKATIGKKSLLFLLQNMFVCRNGFSPALISLRDPTMDSRMEKSSAHIARTVNGDDKTEKADDGSKWVKTDSECLSHLLHKYYKKLNEEKLVGISNEEFDSIVGGKNKGNWPNVELEMENLGKGIGTEITMSDSTNSKRAADRENRDGSGSESMNRIVNILFHLRTPVHQHIRVCLCQIARMLITKELRSLGAPKFLGEEGEVPMDADLWLNDVMVMLESLQCSDHEKLGGAVSLL</sequence>
<feature type="region of interest" description="Disordered" evidence="3">
    <location>
        <begin position="267"/>
        <end position="291"/>
    </location>
</feature>
<name>A0A6A2XIC4_HIBSY</name>
<protein>
    <submittedName>
        <fullName evidence="4">Uncharacterized protein</fullName>
    </submittedName>
</protein>
<comment type="similarity">
    <text evidence="2">Belongs to the LAZY family.</text>
</comment>
<comment type="caution">
    <text evidence="4">The sequence shown here is derived from an EMBL/GenBank/DDBJ whole genome shotgun (WGS) entry which is preliminary data.</text>
</comment>
<reference evidence="4" key="1">
    <citation type="submission" date="2019-09" db="EMBL/GenBank/DDBJ databases">
        <title>Draft genome information of white flower Hibiscus syriacus.</title>
        <authorList>
            <person name="Kim Y.-M."/>
        </authorList>
    </citation>
    <scope>NUCLEOTIDE SEQUENCE [LARGE SCALE GENOMIC DNA]</scope>
    <source>
        <strain evidence="4">YM2019G1</strain>
    </source>
</reference>
<accession>A0A6A2XIC4</accession>
<evidence type="ECO:0000256" key="3">
    <source>
        <dbReference type="SAM" id="MobiDB-lite"/>
    </source>
</evidence>
<gene>
    <name evidence="4" type="ORF">F3Y22_tig00112487pilonHSYRG00040</name>
</gene>
<feature type="compositionally biased region" description="Basic and acidic residues" evidence="3">
    <location>
        <begin position="279"/>
        <end position="289"/>
    </location>
</feature>
<dbReference type="Proteomes" id="UP000436088">
    <property type="component" value="Unassembled WGS sequence"/>
</dbReference>
<evidence type="ECO:0000313" key="4">
    <source>
        <dbReference type="EMBL" id="KAE8666895.1"/>
    </source>
</evidence>
<keyword evidence="5" id="KW-1185">Reference proteome</keyword>
<proteinExistence type="inferred from homology"/>
<keyword evidence="1" id="KW-0341">Growth regulation</keyword>